<dbReference type="CDD" id="cd18809">
    <property type="entry name" value="SF1_C_RecD"/>
    <property type="match status" value="1"/>
</dbReference>
<name>A0A9J6CA02_POLVA</name>
<feature type="domain" description="Helitron helicase-like" evidence="4">
    <location>
        <begin position="578"/>
        <end position="726"/>
    </location>
</feature>
<feature type="compositionally biased region" description="Basic and acidic residues" evidence="2">
    <location>
        <begin position="123"/>
        <end position="137"/>
    </location>
</feature>
<dbReference type="InterPro" id="IPR027417">
    <property type="entry name" value="P-loop_NTPase"/>
</dbReference>
<reference evidence="6" key="1">
    <citation type="submission" date="2021-03" db="EMBL/GenBank/DDBJ databases">
        <title>Chromosome level genome of the anhydrobiotic midge Polypedilum vanderplanki.</title>
        <authorList>
            <person name="Yoshida Y."/>
            <person name="Kikawada T."/>
            <person name="Gusev O."/>
        </authorList>
    </citation>
    <scope>NUCLEOTIDE SEQUENCE</scope>
    <source>
        <strain evidence="6">NIAS01</strain>
        <tissue evidence="6">Whole body or cell culture</tissue>
    </source>
</reference>
<dbReference type="Pfam" id="PF05970">
    <property type="entry name" value="PIF1"/>
    <property type="match status" value="1"/>
</dbReference>
<keyword evidence="7" id="KW-1185">Reference proteome</keyword>
<dbReference type="EMBL" id="JADBJN010000002">
    <property type="protein sequence ID" value="KAG5678799.1"/>
    <property type="molecule type" value="Genomic_DNA"/>
</dbReference>
<evidence type="ECO:0000259" key="5">
    <source>
        <dbReference type="Pfam" id="PF20209"/>
    </source>
</evidence>
<dbReference type="InterPro" id="IPR025476">
    <property type="entry name" value="Helitron_helicase-like"/>
</dbReference>
<dbReference type="Pfam" id="PF20209">
    <property type="entry name" value="DUF6570"/>
    <property type="match status" value="1"/>
</dbReference>
<feature type="region of interest" description="Disordered" evidence="2">
    <location>
        <begin position="61"/>
        <end position="166"/>
    </location>
</feature>
<evidence type="ECO:0000259" key="3">
    <source>
        <dbReference type="Pfam" id="PF05970"/>
    </source>
</evidence>
<dbReference type="PANTHER" id="PTHR47642">
    <property type="entry name" value="ATP-DEPENDENT DNA HELICASE"/>
    <property type="match status" value="1"/>
</dbReference>
<comment type="caution">
    <text evidence="6">The sequence shown here is derived from an EMBL/GenBank/DDBJ whole genome shotgun (WGS) entry which is preliminary data.</text>
</comment>
<evidence type="ECO:0000313" key="7">
    <source>
        <dbReference type="Proteomes" id="UP001107558"/>
    </source>
</evidence>
<dbReference type="GO" id="GO:0016787">
    <property type="term" value="F:hydrolase activity"/>
    <property type="evidence" value="ECO:0007669"/>
    <property type="project" value="UniProtKB-KW"/>
</dbReference>
<comment type="similarity">
    <text evidence="1">Belongs to the helicase family.</text>
</comment>
<evidence type="ECO:0000256" key="2">
    <source>
        <dbReference type="SAM" id="MobiDB-lite"/>
    </source>
</evidence>
<proteinExistence type="inferred from homology"/>
<keyword evidence="1" id="KW-0227">DNA damage</keyword>
<sequence>MIPKVSAIGRITLAHFWCLDQVNKTEIELKLNLNNWKLLKIEIHQNMPRKRKALTLEVAQKKKKSENIERRSDPEQYEKELARQNVNRRERRSDPETLARELARDNLARRERREDPETSVQELARDNLARRERREDPETSAQELARDNLARRERREDPETSVQELARDNLVRRERRSDPEILARELARDNLARRERREDPEILARELARDNLARRERRKERIPWNQAFATFNQNIKDGPYHRCYSCDKLLFRTQITTTYRDKLLQNPKITGEYLNALILPELIDDAAYNFCSTCMTYIRKSTFPRFNINHSNLRFPDVPDVVKKLSPLAERMVAARIPFMKIEQISYDRQLKIKSGVVNVPIDVRRTVQSIPQPPEESGVVEISLMRKMEYRNAYMKEIVRPSEIWEAARLLCDTPLYKQENITLNGNMQPNDMEQNDASMEALRLAEGVRQEPEPSTSDQNLNDLHLPEETLLDTNDAFRFAPGEGETPIPMFMDPYCEELAFPTIWFGHPRGKPPAGIRLSFTDHVNSELRRYDRRACRPDHVLFLYKKGQIEQMTKQVNIAIRKSANTMNITAGQVLNKQFLENAIRNDSAYKFLSSIVGTPPYFEAKKKNVMATVRQTGGFTFFITNSAAETRWPELLVILKKTVDKLDITEEAVIQMTFEEKARLISTDPITCAQYFHYRMKELWKLIEASNGPFGNRAIIHKIDRREFQHRGSPHAHQMVTIKDAPKFDADDPESYGRVVAFIDEIISTDSDDPDIADLIYVQRHKCSHTCRRGKKNKEYCRFNAPFLPLERTMILEPITDSEGLTDEKKKQLDQLNKKLHDVLEADATNINSFDELLEILECNVADYILAARIKLKSRKIFMKRKPKDCRVNNYNKKILMAMRSNMDIQFILDVYSCISYVVDYVNKSDKGLSRLLRGCIEEHKRGNTNIKKQMSALSKIIYNSSETPVQEAAWIRLRLPMCSTTDLVEFINSGPKSTRQCILKSNAELEKLAHTDSNSVDIYKKSPIDRYADRPNALENICLADFIAKYTYHSKGARVTNDDEDDEQPDIEELEVFDDDDETSSEKKRYDLKNNSGYIVLRRRSKIIRYVRFNRHIDEINYFREMCLLFFPWRNEDDEIEGQDCKLKFLANEDLIKKNFDKYNSVELDLDEIYREIEEDRIAEENEEHATEVVDPNFENVFDFDDNIVPNAAVEMGFEAPGTDITVTKYQVPNLMRDDEYFELCDSLNELQKDLLMHVISKFKPPSNLPIYYFLSGGAGVGKSRLINALYQSVVRIFRSEPGPVDSNEVLLVAYTGMAAHNIGGITAHSALSLAANQGKTDAGLSPDTANTMACQLQRLKLIIIDEISMLSAEHLNQISSNLKQIFCSSQEFAGRSVIVVGDFNQLRPVGGSYAFQSKNAHHRESLTTIIDNPQWQLFQLFELTQIMRQRDDLRFAEALSRLALGQTTSEDNAMFASRSFPDENSLPIDARTILRLIAYNKDVDEFNELRARQLINGGAQHYIFRAIDKLVGNYTTTQKNRAKHLLESLIPKDTQGLHSHLKLVIGLRYMVCTNIDVTDGIFNGASGFLRFVEIQNRSITAVYMEFDDEKTGAKARSSRLGLMRANNMPTRWTPIKTTKKSFYVCQGGKVQVSREQFPLVMAEAITVHKSQGRSEPRIVVDVRHFDRKKYYVALSRVTSLNGLYILGKFVPPKPVEPNDVAYVEMARLRRNPLIPKYQLLRNVPDNTIQIISHYV</sequence>
<keyword evidence="1" id="KW-0234">DNA repair</keyword>
<dbReference type="GO" id="GO:0006281">
    <property type="term" value="P:DNA repair"/>
    <property type="evidence" value="ECO:0007669"/>
    <property type="project" value="UniProtKB-KW"/>
</dbReference>
<dbReference type="Gene3D" id="3.40.50.300">
    <property type="entry name" value="P-loop containing nucleotide triphosphate hydrolases"/>
    <property type="match status" value="1"/>
</dbReference>
<keyword evidence="1" id="KW-0378">Hydrolase</keyword>
<keyword evidence="1" id="KW-0067">ATP-binding</keyword>
<organism evidence="6 7">
    <name type="scientific">Polypedilum vanderplanki</name>
    <name type="common">Sleeping chironomid midge</name>
    <dbReference type="NCBI Taxonomy" id="319348"/>
    <lineage>
        <taxon>Eukaryota</taxon>
        <taxon>Metazoa</taxon>
        <taxon>Ecdysozoa</taxon>
        <taxon>Arthropoda</taxon>
        <taxon>Hexapoda</taxon>
        <taxon>Insecta</taxon>
        <taxon>Pterygota</taxon>
        <taxon>Neoptera</taxon>
        <taxon>Endopterygota</taxon>
        <taxon>Diptera</taxon>
        <taxon>Nematocera</taxon>
        <taxon>Chironomoidea</taxon>
        <taxon>Chironomidae</taxon>
        <taxon>Chironominae</taxon>
        <taxon>Polypedilum</taxon>
        <taxon>Polypedilum</taxon>
    </lineage>
</organism>
<evidence type="ECO:0000313" key="6">
    <source>
        <dbReference type="EMBL" id="KAG5678799.1"/>
    </source>
</evidence>
<accession>A0A9J6CA02</accession>
<feature type="compositionally biased region" description="Basic and acidic residues" evidence="2">
    <location>
        <begin position="144"/>
        <end position="158"/>
    </location>
</feature>
<gene>
    <name evidence="6" type="ORF">PVAND_008434</name>
</gene>
<dbReference type="SUPFAM" id="SSF52540">
    <property type="entry name" value="P-loop containing nucleoside triphosphate hydrolases"/>
    <property type="match status" value="2"/>
</dbReference>
<dbReference type="InterPro" id="IPR046700">
    <property type="entry name" value="DUF6570"/>
</dbReference>
<comment type="cofactor">
    <cofactor evidence="1">
        <name>Mg(2+)</name>
        <dbReference type="ChEBI" id="CHEBI:18420"/>
    </cofactor>
</comment>
<keyword evidence="1" id="KW-0233">DNA recombination</keyword>
<evidence type="ECO:0000259" key="4">
    <source>
        <dbReference type="Pfam" id="PF14214"/>
    </source>
</evidence>
<evidence type="ECO:0000256" key="1">
    <source>
        <dbReference type="RuleBase" id="RU363044"/>
    </source>
</evidence>
<feature type="domain" description="DUF6570" evidence="5">
    <location>
        <begin position="303"/>
        <end position="424"/>
    </location>
</feature>
<dbReference type="EC" id="5.6.2.3" evidence="1"/>
<feature type="compositionally biased region" description="Basic and acidic residues" evidence="2">
    <location>
        <begin position="65"/>
        <end position="116"/>
    </location>
</feature>
<dbReference type="Proteomes" id="UP001107558">
    <property type="component" value="Chromosome 2"/>
</dbReference>
<dbReference type="GO" id="GO:0043139">
    <property type="term" value="F:5'-3' DNA helicase activity"/>
    <property type="evidence" value="ECO:0007669"/>
    <property type="project" value="UniProtKB-EC"/>
</dbReference>
<dbReference type="InterPro" id="IPR010285">
    <property type="entry name" value="DNA_helicase_pif1-like_DEAD"/>
</dbReference>
<dbReference type="PANTHER" id="PTHR47642:SF5">
    <property type="entry name" value="ATP-DEPENDENT DNA HELICASE"/>
    <property type="match status" value="1"/>
</dbReference>
<comment type="catalytic activity">
    <reaction evidence="1">
        <text>ATP + H2O = ADP + phosphate + H(+)</text>
        <dbReference type="Rhea" id="RHEA:13065"/>
        <dbReference type="ChEBI" id="CHEBI:15377"/>
        <dbReference type="ChEBI" id="CHEBI:15378"/>
        <dbReference type="ChEBI" id="CHEBI:30616"/>
        <dbReference type="ChEBI" id="CHEBI:43474"/>
        <dbReference type="ChEBI" id="CHEBI:456216"/>
        <dbReference type="EC" id="5.6.2.3"/>
    </reaction>
</comment>
<dbReference type="InterPro" id="IPR051055">
    <property type="entry name" value="PIF1_helicase"/>
</dbReference>
<dbReference type="GO" id="GO:0006310">
    <property type="term" value="P:DNA recombination"/>
    <property type="evidence" value="ECO:0007669"/>
    <property type="project" value="UniProtKB-KW"/>
</dbReference>
<keyword evidence="1" id="KW-0347">Helicase</keyword>
<dbReference type="OrthoDB" id="7791359at2759"/>
<dbReference type="GO" id="GO:0000723">
    <property type="term" value="P:telomere maintenance"/>
    <property type="evidence" value="ECO:0007669"/>
    <property type="project" value="InterPro"/>
</dbReference>
<dbReference type="GO" id="GO:0005524">
    <property type="term" value="F:ATP binding"/>
    <property type="evidence" value="ECO:0007669"/>
    <property type="project" value="UniProtKB-KW"/>
</dbReference>
<keyword evidence="1" id="KW-0547">Nucleotide-binding</keyword>
<dbReference type="Pfam" id="PF14214">
    <property type="entry name" value="Helitron_like_N"/>
    <property type="match status" value="1"/>
</dbReference>
<protein>
    <recommendedName>
        <fullName evidence="1">ATP-dependent DNA helicase</fullName>
        <ecNumber evidence="1">5.6.2.3</ecNumber>
    </recommendedName>
</protein>
<feature type="domain" description="DNA helicase Pif1-like DEAD-box helicase" evidence="3">
    <location>
        <begin position="1235"/>
        <end position="1450"/>
    </location>
</feature>